<dbReference type="InParanoid" id="A0A1V9XYE1"/>
<dbReference type="Proteomes" id="UP000192247">
    <property type="component" value="Unassembled WGS sequence"/>
</dbReference>
<keyword evidence="3" id="KW-1185">Reference proteome</keyword>
<dbReference type="AlphaFoldDB" id="A0A1V9XYE1"/>
<dbReference type="SUPFAM" id="SSF54768">
    <property type="entry name" value="dsRNA-binding domain-like"/>
    <property type="match status" value="1"/>
</dbReference>
<gene>
    <name evidence="2" type="ORF">BIW11_06364</name>
</gene>
<feature type="region of interest" description="Disordered" evidence="1">
    <location>
        <begin position="161"/>
        <end position="183"/>
    </location>
</feature>
<dbReference type="EMBL" id="MNPL01002160">
    <property type="protein sequence ID" value="OQR78504.1"/>
    <property type="molecule type" value="Genomic_DNA"/>
</dbReference>
<reference evidence="2 3" key="1">
    <citation type="journal article" date="2017" name="Gigascience">
        <title>Draft genome of the honey bee ectoparasitic mite, Tropilaelaps mercedesae, is shaped by the parasitic life history.</title>
        <authorList>
            <person name="Dong X."/>
            <person name="Armstrong S.D."/>
            <person name="Xia D."/>
            <person name="Makepeace B.L."/>
            <person name="Darby A.C."/>
            <person name="Kadowaki T."/>
        </authorList>
    </citation>
    <scope>NUCLEOTIDE SEQUENCE [LARGE SCALE GENOMIC DNA]</scope>
    <source>
        <strain evidence="2">Wuxi-XJTLU</strain>
    </source>
</reference>
<proteinExistence type="predicted"/>
<comment type="caution">
    <text evidence="2">The sequence shown here is derived from an EMBL/GenBank/DDBJ whole genome shotgun (WGS) entry which is preliminary data.</text>
</comment>
<evidence type="ECO:0000313" key="3">
    <source>
        <dbReference type="Proteomes" id="UP000192247"/>
    </source>
</evidence>
<feature type="compositionally biased region" description="Polar residues" evidence="1">
    <location>
        <begin position="168"/>
        <end position="177"/>
    </location>
</feature>
<evidence type="ECO:0000256" key="1">
    <source>
        <dbReference type="SAM" id="MobiDB-lite"/>
    </source>
</evidence>
<feature type="region of interest" description="Disordered" evidence="1">
    <location>
        <begin position="228"/>
        <end position="251"/>
    </location>
</feature>
<sequence length="420" mass="46200">MTFKPGYWAERRELYSASFLLIDELRLMARRVLRVSGETTVQELVSIFHGASESDIGRVLSVLVASEHAESLGNYRYRFNKARPPSDDTSEIREEIEVLRRFKKRVLSNATQLPGAEPIDVKKYEVQTDSKDEPFCTGAQIKALVPELQKIALSNSFSGDRGTVDGGTATQAEQCQSAPAAPGSTAMGYLDVNVAPSLGGSFCAKSTRRDTIPETLRVELVINSASSAPQSGVKSLPKRSVGTGPSRDMKDPFEATTAANIRRSAADSGLALNAAAGGLRCSTVEDYIRRASSLHSNPVNRVQPAANAFPEAVGQARYRWKKKEKDSVQRNPVIAVEKYCRLRGLPEPGYSVTYMSQKNVHFCVLQLDNQAFRSYPTLARTHKRAIELAAENAITELGITKKMLDELEERRDRMSPGVSR</sequence>
<dbReference type="OrthoDB" id="10575270at2759"/>
<dbReference type="Gene3D" id="3.30.160.20">
    <property type="match status" value="1"/>
</dbReference>
<evidence type="ECO:0000313" key="2">
    <source>
        <dbReference type="EMBL" id="OQR78504.1"/>
    </source>
</evidence>
<protein>
    <submittedName>
        <fullName evidence="2">Uncharacterized protein</fullName>
    </submittedName>
</protein>
<accession>A0A1V9XYE1</accession>
<organism evidence="2 3">
    <name type="scientific">Tropilaelaps mercedesae</name>
    <dbReference type="NCBI Taxonomy" id="418985"/>
    <lineage>
        <taxon>Eukaryota</taxon>
        <taxon>Metazoa</taxon>
        <taxon>Ecdysozoa</taxon>
        <taxon>Arthropoda</taxon>
        <taxon>Chelicerata</taxon>
        <taxon>Arachnida</taxon>
        <taxon>Acari</taxon>
        <taxon>Parasitiformes</taxon>
        <taxon>Mesostigmata</taxon>
        <taxon>Gamasina</taxon>
        <taxon>Dermanyssoidea</taxon>
        <taxon>Laelapidae</taxon>
        <taxon>Tropilaelaps</taxon>
    </lineage>
</organism>
<name>A0A1V9XYE1_9ACAR</name>